<keyword evidence="1" id="KW-1133">Transmembrane helix</keyword>
<dbReference type="RefSeq" id="YP_009225533.1">
    <property type="nucleotide sequence ID" value="NC_029094.1"/>
</dbReference>
<evidence type="ECO:0000256" key="1">
    <source>
        <dbReference type="SAM" id="Phobius"/>
    </source>
</evidence>
<evidence type="ECO:0000313" key="2">
    <source>
        <dbReference type="EMBL" id="AKO61000.1"/>
    </source>
</evidence>
<dbReference type="GeneID" id="26796594"/>
<dbReference type="KEGG" id="vg:26796594"/>
<sequence length="38" mass="4408">MLSLLSDLLIVIFVMYEPLLITVGYIVNSLINLYFDMQ</sequence>
<name>A0A0H4J256_9CAUD</name>
<keyword evidence="1" id="KW-0472">Membrane</keyword>
<feature type="transmembrane region" description="Helical" evidence="1">
    <location>
        <begin position="12"/>
        <end position="35"/>
    </location>
</feature>
<evidence type="ECO:0000313" key="3">
    <source>
        <dbReference type="Proteomes" id="UP000202763"/>
    </source>
</evidence>
<keyword evidence="3" id="KW-1185">Reference proteome</keyword>
<dbReference type="Proteomes" id="UP000202763">
    <property type="component" value="Segment"/>
</dbReference>
<dbReference type="EMBL" id="KR534323">
    <property type="protein sequence ID" value="AKO61000.1"/>
    <property type="molecule type" value="Genomic_DNA"/>
</dbReference>
<keyword evidence="1" id="KW-0812">Transmembrane</keyword>
<protein>
    <submittedName>
        <fullName evidence="2">Uncharacterized protein</fullName>
    </submittedName>
</protein>
<accession>A0A0H4J256</accession>
<proteinExistence type="predicted"/>
<reference evidence="2 3" key="1">
    <citation type="submission" date="2015-05" db="EMBL/GenBank/DDBJ databases">
        <authorList>
            <person name="Wang D.B."/>
            <person name="Wang M."/>
        </authorList>
    </citation>
    <scope>NUCLEOTIDE SEQUENCE [LARGE SCALE GENOMIC DNA]</scope>
</reference>
<organism evidence="2 3">
    <name type="scientific">Pseudoalteromonas phage H101</name>
    <dbReference type="NCBI Taxonomy" id="1654919"/>
    <lineage>
        <taxon>Viruses</taxon>
        <taxon>Duplodnaviria</taxon>
        <taxon>Heunggongvirae</taxon>
        <taxon>Uroviricota</taxon>
        <taxon>Caudoviricetes</taxon>
        <taxon>Shandongvirus</taxon>
        <taxon>Shandongvirus H101</taxon>
    </lineage>
</organism>